<protein>
    <submittedName>
        <fullName evidence="1">Uncharacterized protein</fullName>
    </submittedName>
</protein>
<dbReference type="Gene3D" id="2.60.120.560">
    <property type="entry name" value="Exo-inulinase, domain 1"/>
    <property type="match status" value="1"/>
</dbReference>
<evidence type="ECO:0000313" key="1">
    <source>
        <dbReference type="EMBL" id="SVA22326.1"/>
    </source>
</evidence>
<sequence length="1301" mass="140530">MKLRQIPRTVKFTILLLLLIGSVCIVTQPSPALAATDNTHATSRPDDLYPQAVTMTDFSKITLTWLGNGFTRVEGKPGAIPGAYPVYVVSPNTAYAALTKASSDGSFSTEIVAPPGSWVIVKYDPLNGRWLERNILYNERPHGVNAAPGSMAQVPFEPPSGDGVPFVLSGSTFPGHLDFTLSGLMKGQFRPGGSVSLSGTASVYVTQNGVGALTGQRLNLHVYLIPLFDTHGRSRMEANQFFSNILTPSGLPVEHWGGAPLVGDVLETDALQPDGTGNRLTAQFSVLVSIPYTVLDGTYGFWLSTFSDINTGSLGGPRPHVNPFMANHALPFPPFTVGEPAPPHLIWTLLTDVPSADGSRGTVAVQDAADFQIANRIATQSHRYVIPRLSKETGQALTYRLEPYLPMVAHGDRYIPNVPNFTFKLPSGSLRVQITHPDGAVDTFGPTPFTVATSRTPTSSDGSFIDFGGGHLAEVFQLSTGSGMFDYQFPLYGEYTIEMTGTVEDVYGNVYEGGGTYTVFVAEPLDIEPATLPMTPFEVGDVLNPGITVLPGVPAKIEVKVTLLVESDPDQKVEYLVSGTANRFGTFTPPPDAPVIEMTGPGELLVETTAHYTDGNGVLWMGATRWGQVVAPPDSSLIAHGRRGRDDTPINKVKLWFNAPITPGDSAHINLPFARGDILWQTNDDAARVIISVQDTEGLVEEAIRAWDRQGNYHSRGDHGDQPPTLDQRARAGELPLTFATRSGLNPALDPSDIVTYGYWYSGIERPGERVREIISDDDVGTGYWRFNDMYAFQPGMGANGDLPNDFKFQFGGAVFRDTTQELNRYGIYGSLWVMLADNDHKGSRVFPPFQGANGGPSGGPIMTLAGEAIDAFVVPLAVRPGTILETGDSFSFAAQLAPTLPAMVDVTVTGPDGFSRAISGRANAIGYFYEPARDFVVTTPGIYHVSVTATFDSPTSAGPMTEPYPTGTVLGASANGFDVYVVSPESPALSTTHPAWSVVRGFQSVPLQVSLPQEQSGTIYYTIGMPGFLLESGTVKSSEGWTTMVYDPARLSRTFPNIDAVGRTGYEPGLADTVWVNILMEGEDGNFYARQFTLQGPDLIVPPQGSEITALLPTPIPPIPSELPTGQTDCLTTEVELFASDFESGTNGWEFNPPSAWSVVVDSGSKVLLGKGHVHAYANGSWDEVVWRLRVKLESGRMHLNFHDSNGRRYLISFADEGTQLIKFSPADDFLDDVSAYHSPDEWHMVEISLLQQVLRISVDGVQEIVTSEPDPLAPGRIWLEVLDGSSAKFDDIHICEPSE</sequence>
<gene>
    <name evidence="1" type="ORF">METZ01_LOCUS75180</name>
</gene>
<accession>A0A381U264</accession>
<name>A0A381U264_9ZZZZ</name>
<proteinExistence type="predicted"/>
<dbReference type="EMBL" id="UINC01005596">
    <property type="protein sequence ID" value="SVA22326.1"/>
    <property type="molecule type" value="Genomic_DNA"/>
</dbReference>
<reference evidence="1" key="1">
    <citation type="submission" date="2018-05" db="EMBL/GenBank/DDBJ databases">
        <authorList>
            <person name="Lanie J.A."/>
            <person name="Ng W.-L."/>
            <person name="Kazmierczak K.M."/>
            <person name="Andrzejewski T.M."/>
            <person name="Davidsen T.M."/>
            <person name="Wayne K.J."/>
            <person name="Tettelin H."/>
            <person name="Glass J.I."/>
            <person name="Rusch D."/>
            <person name="Podicherti R."/>
            <person name="Tsui H.-C.T."/>
            <person name="Winkler M.E."/>
        </authorList>
    </citation>
    <scope>NUCLEOTIDE SEQUENCE</scope>
</reference>
<organism evidence="1">
    <name type="scientific">marine metagenome</name>
    <dbReference type="NCBI Taxonomy" id="408172"/>
    <lineage>
        <taxon>unclassified sequences</taxon>
        <taxon>metagenomes</taxon>
        <taxon>ecological metagenomes</taxon>
    </lineage>
</organism>